<comment type="caution">
    <text evidence="2">The sequence shown here is derived from an EMBL/GenBank/DDBJ whole genome shotgun (WGS) entry which is preliminary data.</text>
</comment>
<dbReference type="EMBL" id="JADIKF010000038">
    <property type="protein sequence ID" value="MBM7129563.1"/>
    <property type="molecule type" value="Genomic_DNA"/>
</dbReference>
<proteinExistence type="predicted"/>
<feature type="chain" id="PRO_5045088373" description="CVNH domain-containing protein" evidence="1">
    <location>
        <begin position="27"/>
        <end position="162"/>
    </location>
</feature>
<protein>
    <recommendedName>
        <fullName evidence="4">CVNH domain-containing protein</fullName>
    </recommendedName>
</protein>
<evidence type="ECO:0000313" key="3">
    <source>
        <dbReference type="Proteomes" id="UP001430193"/>
    </source>
</evidence>
<evidence type="ECO:0000256" key="1">
    <source>
        <dbReference type="SAM" id="SignalP"/>
    </source>
</evidence>
<reference evidence="2" key="1">
    <citation type="submission" date="2020-10" db="EMBL/GenBank/DDBJ databases">
        <title>Phylogeny of dyella-like bacteria.</title>
        <authorList>
            <person name="Fu J."/>
        </authorList>
    </citation>
    <scope>NUCLEOTIDE SEQUENCE</scope>
    <source>
        <strain evidence="2">DHON07</strain>
    </source>
</reference>
<keyword evidence="1" id="KW-0732">Signal</keyword>
<organism evidence="2 3">
    <name type="scientific">Dyella mobilis</name>
    <dbReference type="NCBI Taxonomy" id="1849582"/>
    <lineage>
        <taxon>Bacteria</taxon>
        <taxon>Pseudomonadati</taxon>
        <taxon>Pseudomonadota</taxon>
        <taxon>Gammaproteobacteria</taxon>
        <taxon>Lysobacterales</taxon>
        <taxon>Rhodanobacteraceae</taxon>
        <taxon>Dyella</taxon>
    </lineage>
</organism>
<gene>
    <name evidence="2" type="ORF">ISS99_08505</name>
</gene>
<keyword evidence="3" id="KW-1185">Reference proteome</keyword>
<dbReference type="RefSeq" id="WP_204631181.1">
    <property type="nucleotide sequence ID" value="NZ_BSOC01000003.1"/>
</dbReference>
<evidence type="ECO:0008006" key="4">
    <source>
        <dbReference type="Google" id="ProtNLM"/>
    </source>
</evidence>
<evidence type="ECO:0000313" key="2">
    <source>
        <dbReference type="EMBL" id="MBM7129563.1"/>
    </source>
</evidence>
<sequence length="162" mass="17441">MKEHISSERLALLLLCAAILPGTASAGIQKDAFCSPLKTFVASVGKGETRTLEFHTSWGRGFKSSPKNVFFEKRCLDGGFAPAKSTCDYLMQHGQVEFAGNNALRAIECLSAGTHFADMLQLARVGVSFSYGTEERGSNVTIQYGEDNKLGGMVMTISADGY</sequence>
<accession>A0ABS2KGR3</accession>
<name>A0ABS2KGR3_9GAMM</name>
<feature type="signal peptide" evidence="1">
    <location>
        <begin position="1"/>
        <end position="26"/>
    </location>
</feature>
<dbReference type="Proteomes" id="UP001430193">
    <property type="component" value="Unassembled WGS sequence"/>
</dbReference>